<dbReference type="EMBL" id="JARBDR010000342">
    <property type="protein sequence ID" value="KAJ8313585.1"/>
    <property type="molecule type" value="Genomic_DNA"/>
</dbReference>
<keyword evidence="1" id="KW-0862">Zinc</keyword>
<keyword evidence="1" id="KW-0378">Hydrolase</keyword>
<keyword evidence="1" id="KW-0325">Glycoprotein</keyword>
<keyword evidence="1" id="KW-0336">GPI-anchor</keyword>
<keyword evidence="1" id="KW-0479">Metal-binding</keyword>
<evidence type="ECO:0000256" key="2">
    <source>
        <dbReference type="SAM" id="Phobius"/>
    </source>
</evidence>
<comment type="caution">
    <text evidence="3">The sequence shown here is derived from an EMBL/GenBank/DDBJ whole genome shotgun (WGS) entry which is preliminary data.</text>
</comment>
<evidence type="ECO:0000313" key="3">
    <source>
        <dbReference type="EMBL" id="KAJ8313585.1"/>
    </source>
</evidence>
<name>A0ABQ9FBE3_TEGGR</name>
<keyword evidence="1" id="KW-0224">Dipeptidase</keyword>
<feature type="transmembrane region" description="Helical" evidence="2">
    <location>
        <begin position="187"/>
        <end position="212"/>
    </location>
</feature>
<comment type="catalytic activity">
    <reaction evidence="1">
        <text>an L-aminoacyl-L-amino acid + H2O = 2 an L-alpha-amino acid</text>
        <dbReference type="Rhea" id="RHEA:48940"/>
        <dbReference type="ChEBI" id="CHEBI:15377"/>
        <dbReference type="ChEBI" id="CHEBI:59869"/>
        <dbReference type="ChEBI" id="CHEBI:77460"/>
        <dbReference type="EC" id="3.4.13.19"/>
    </reaction>
</comment>
<keyword evidence="1" id="KW-0645">Protease</keyword>
<comment type="similarity">
    <text evidence="1">Belongs to the metallo-dependent hydrolases superfamily. Peptidase M19 family.</text>
</comment>
<comment type="subunit">
    <text evidence="1">Homodimer; disulfide-linked.</text>
</comment>
<evidence type="ECO:0000313" key="4">
    <source>
        <dbReference type="Proteomes" id="UP001217089"/>
    </source>
</evidence>
<dbReference type="InterPro" id="IPR008257">
    <property type="entry name" value="Pept_M19"/>
</dbReference>
<keyword evidence="1" id="KW-1015">Disulfide bond</keyword>
<comment type="subcellular location">
    <subcellularLocation>
        <location evidence="1">Membrane</location>
        <topology evidence="1">Lipid-anchor</topology>
        <topology evidence="1">GPI-anchor</topology>
    </subcellularLocation>
</comment>
<keyword evidence="2" id="KW-1133">Transmembrane helix</keyword>
<dbReference type="PROSITE" id="PS51365">
    <property type="entry name" value="RENAL_DIPEPTIDASE_2"/>
    <property type="match status" value="1"/>
</dbReference>
<proteinExistence type="inferred from homology"/>
<keyword evidence="1" id="KW-0482">Metalloprotease</keyword>
<keyword evidence="2" id="KW-0812">Transmembrane</keyword>
<keyword evidence="1" id="KW-0449">Lipoprotein</keyword>
<dbReference type="Proteomes" id="UP001217089">
    <property type="component" value="Unassembled WGS sequence"/>
</dbReference>
<dbReference type="PANTHER" id="PTHR10443:SF12">
    <property type="entry name" value="DIPEPTIDASE"/>
    <property type="match status" value="1"/>
</dbReference>
<dbReference type="CDD" id="cd01301">
    <property type="entry name" value="rDP_like"/>
    <property type="match status" value="1"/>
</dbReference>
<dbReference type="Gene3D" id="3.20.20.140">
    <property type="entry name" value="Metal-dependent hydrolases"/>
    <property type="match status" value="2"/>
</dbReference>
<dbReference type="Pfam" id="PF01244">
    <property type="entry name" value="Peptidase_M19"/>
    <property type="match status" value="2"/>
</dbReference>
<dbReference type="SUPFAM" id="SSF51556">
    <property type="entry name" value="Metallo-dependent hydrolases"/>
    <property type="match status" value="1"/>
</dbReference>
<reference evidence="3 4" key="1">
    <citation type="submission" date="2022-12" db="EMBL/GenBank/DDBJ databases">
        <title>Chromosome-level genome of Tegillarca granosa.</title>
        <authorList>
            <person name="Kim J."/>
        </authorList>
    </citation>
    <scope>NUCLEOTIDE SEQUENCE [LARGE SCALE GENOMIC DNA]</scope>
    <source>
        <strain evidence="3">Teg-2019</strain>
        <tissue evidence="3">Adductor muscle</tissue>
    </source>
</reference>
<accession>A0ABQ9FBE3</accession>
<keyword evidence="4" id="KW-1185">Reference proteome</keyword>
<protein>
    <recommendedName>
        <fullName evidence="1">Dipeptidase</fullName>
        <ecNumber evidence="1">3.4.13.19</ecNumber>
    </recommendedName>
</protein>
<dbReference type="PANTHER" id="PTHR10443">
    <property type="entry name" value="MICROSOMAL DIPEPTIDASE"/>
    <property type="match status" value="1"/>
</dbReference>
<dbReference type="EC" id="3.4.13.19" evidence="1"/>
<evidence type="ECO:0000256" key="1">
    <source>
        <dbReference type="RuleBase" id="RU341113"/>
    </source>
</evidence>
<comment type="cofactor">
    <cofactor evidence="1">
        <name>Zn(2+)</name>
        <dbReference type="ChEBI" id="CHEBI:29105"/>
    </cofactor>
</comment>
<sequence length="564" mass="65407">MKYQVQTQSIEYQVQTQRYKIPGTNTEILDTRYKHRDIRYQVQTQRYKIPGTNTEILDTRYKHRDIRYQVQHRDMKYQVQTQSIEYQVQTQRYKIPGTNTEILDTRIDSVTLITKQRIIRNNGHCLAYKNKIYRANKAWNIEGDSVKKKTITETRRIKNISSKMTSVSISKLSHIYRKPASFLTTKTGIAVIVGTMIAVTILCLSIGLAVTLSNDDGDDSSITDPLGRARSILRRVPLIDGHNDFVWQIQINFRGQLAKFDMNQDMREQLWFKPENHPSYDLRLLDTDCRRYIGRGSVAYFLLFNLFYQHIWSAYSNCYTQFKDAVTKGLEQVDLIKRFVKKYSDTFQLVTTADGVLKSFQEGKIASLIGLEGGHMIDNNLSVLRSYYELGRVIKEMNRLGMMIDLSHVSWETMDDVFTISTAPVIYSHSSSFALCPHHRNAPDKLLQKLKTNGGIIMVNFYPYFINCTSETVYQDDYRTASLSQIADHMDHIKTVIGAEHIGLGSDYDGSDFVVTGMEDVSRYPYLFEELIKRGWTDTELENVAFNNFNRVFSKVEEVRYFPP</sequence>
<keyword evidence="2" id="KW-0472">Membrane</keyword>
<gene>
    <name evidence="3" type="ORF">KUTeg_008146</name>
</gene>
<dbReference type="InterPro" id="IPR032466">
    <property type="entry name" value="Metal_Hydrolase"/>
</dbReference>
<organism evidence="3 4">
    <name type="scientific">Tegillarca granosa</name>
    <name type="common">Malaysian cockle</name>
    <name type="synonym">Anadara granosa</name>
    <dbReference type="NCBI Taxonomy" id="220873"/>
    <lineage>
        <taxon>Eukaryota</taxon>
        <taxon>Metazoa</taxon>
        <taxon>Spiralia</taxon>
        <taxon>Lophotrochozoa</taxon>
        <taxon>Mollusca</taxon>
        <taxon>Bivalvia</taxon>
        <taxon>Autobranchia</taxon>
        <taxon>Pteriomorphia</taxon>
        <taxon>Arcoida</taxon>
        <taxon>Arcoidea</taxon>
        <taxon>Arcidae</taxon>
        <taxon>Tegillarca</taxon>
    </lineage>
</organism>